<sequence>MKSRTWFSLGLLATALLLSQPSLAKIENALVERGDQGTGAVQETGRAGTGGEGASLPGAKAGIGDPERSGAKGREGAEENKDDLRGKEQLSVEQERARDAGTKAGSGDPAGSGARGDSFKCYLCGGLTAISCDDPVESTCEDFGKTCSSLYDANGKSTHP</sequence>
<feature type="signal peptide" evidence="2">
    <location>
        <begin position="1"/>
        <end position="24"/>
    </location>
</feature>
<proteinExistence type="predicted"/>
<feature type="compositionally biased region" description="Basic and acidic residues" evidence="1">
    <location>
        <begin position="65"/>
        <end position="101"/>
    </location>
</feature>
<feature type="region of interest" description="Disordered" evidence="1">
    <location>
        <begin position="32"/>
        <end position="116"/>
    </location>
</feature>
<organism evidence="3">
    <name type="scientific">Cyprideis torosa</name>
    <dbReference type="NCBI Taxonomy" id="163714"/>
    <lineage>
        <taxon>Eukaryota</taxon>
        <taxon>Metazoa</taxon>
        <taxon>Ecdysozoa</taxon>
        <taxon>Arthropoda</taxon>
        <taxon>Crustacea</taxon>
        <taxon>Oligostraca</taxon>
        <taxon>Ostracoda</taxon>
        <taxon>Podocopa</taxon>
        <taxon>Podocopida</taxon>
        <taxon>Cytherocopina</taxon>
        <taxon>Cytheroidea</taxon>
        <taxon>Cytherideidae</taxon>
        <taxon>Cyprideis</taxon>
    </lineage>
</organism>
<name>A0A7R8WLV8_9CRUS</name>
<dbReference type="EMBL" id="OB666055">
    <property type="protein sequence ID" value="CAD7233327.1"/>
    <property type="molecule type" value="Genomic_DNA"/>
</dbReference>
<gene>
    <name evidence="3" type="ORF">CTOB1V02_LOCUS11150</name>
</gene>
<accession>A0A7R8WLV8</accession>
<protein>
    <submittedName>
        <fullName evidence="3">Uncharacterized protein</fullName>
    </submittedName>
</protein>
<keyword evidence="2" id="KW-0732">Signal</keyword>
<evidence type="ECO:0000256" key="2">
    <source>
        <dbReference type="SAM" id="SignalP"/>
    </source>
</evidence>
<evidence type="ECO:0000256" key="1">
    <source>
        <dbReference type="SAM" id="MobiDB-lite"/>
    </source>
</evidence>
<evidence type="ECO:0000313" key="3">
    <source>
        <dbReference type="EMBL" id="CAD7233327.1"/>
    </source>
</evidence>
<reference evidence="3" key="1">
    <citation type="submission" date="2020-11" db="EMBL/GenBank/DDBJ databases">
        <authorList>
            <person name="Tran Van P."/>
        </authorList>
    </citation>
    <scope>NUCLEOTIDE SEQUENCE</scope>
</reference>
<dbReference type="AlphaFoldDB" id="A0A7R8WLV8"/>
<feature type="chain" id="PRO_5043893524" evidence="2">
    <location>
        <begin position="25"/>
        <end position="160"/>
    </location>
</feature>